<evidence type="ECO:0000313" key="12">
    <source>
        <dbReference type="EMBL" id="NDY90899.1"/>
    </source>
</evidence>
<feature type="domain" description="ABC-2 type transporter transmembrane" evidence="11">
    <location>
        <begin position="14"/>
        <end position="219"/>
    </location>
</feature>
<feature type="transmembrane region" description="Helical" evidence="10">
    <location>
        <begin position="65"/>
        <end position="83"/>
    </location>
</feature>
<dbReference type="Pfam" id="PF01061">
    <property type="entry name" value="ABC2_membrane"/>
    <property type="match status" value="1"/>
</dbReference>
<dbReference type="GO" id="GO:0043190">
    <property type="term" value="C:ATP-binding cassette (ABC) transporter complex"/>
    <property type="evidence" value="ECO:0007669"/>
    <property type="project" value="InterPro"/>
</dbReference>
<comment type="caution">
    <text evidence="12">The sequence shown here is derived from an EMBL/GenBank/DDBJ whole genome shotgun (WGS) entry which is preliminary data.</text>
</comment>
<evidence type="ECO:0000256" key="6">
    <source>
        <dbReference type="ARBA" id="ARBA00022692"/>
    </source>
</evidence>
<dbReference type="EMBL" id="JAAGOH010000006">
    <property type="protein sequence ID" value="NDY90899.1"/>
    <property type="molecule type" value="Genomic_DNA"/>
</dbReference>
<dbReference type="GO" id="GO:0015920">
    <property type="term" value="P:lipopolysaccharide transport"/>
    <property type="evidence" value="ECO:0007669"/>
    <property type="project" value="TreeGrafter"/>
</dbReference>
<evidence type="ECO:0000256" key="7">
    <source>
        <dbReference type="ARBA" id="ARBA00022989"/>
    </source>
</evidence>
<evidence type="ECO:0000256" key="3">
    <source>
        <dbReference type="ARBA" id="ARBA00022448"/>
    </source>
</evidence>
<gene>
    <name evidence="12" type="ORF">G3A44_06785</name>
</gene>
<organism evidence="12 13">
    <name type="scientific">Ideonella livida</name>
    <dbReference type="NCBI Taxonomy" id="2707176"/>
    <lineage>
        <taxon>Bacteria</taxon>
        <taxon>Pseudomonadati</taxon>
        <taxon>Pseudomonadota</taxon>
        <taxon>Betaproteobacteria</taxon>
        <taxon>Burkholderiales</taxon>
        <taxon>Sphaerotilaceae</taxon>
        <taxon>Ideonella</taxon>
    </lineage>
</organism>
<dbReference type="AlphaFoldDB" id="A0A7C9THW2"/>
<dbReference type="InterPro" id="IPR013525">
    <property type="entry name" value="ABC2_TM"/>
</dbReference>
<protein>
    <submittedName>
        <fullName evidence="12">ABC transporter permease</fullName>
    </submittedName>
</protein>
<keyword evidence="9 10" id="KW-0472">Membrane</keyword>
<feature type="transmembrane region" description="Helical" evidence="10">
    <location>
        <begin position="108"/>
        <end position="131"/>
    </location>
</feature>
<evidence type="ECO:0000256" key="4">
    <source>
        <dbReference type="ARBA" id="ARBA00022475"/>
    </source>
</evidence>
<evidence type="ECO:0000256" key="8">
    <source>
        <dbReference type="ARBA" id="ARBA00023047"/>
    </source>
</evidence>
<comment type="similarity">
    <text evidence="2">Belongs to the ABC-2 integral membrane protein family.</text>
</comment>
<reference evidence="12 13" key="1">
    <citation type="submission" date="2020-02" db="EMBL/GenBank/DDBJ databases">
        <title>Ideonella bacterium strain TBM-1.</title>
        <authorList>
            <person name="Chen W.-M."/>
        </authorList>
    </citation>
    <scope>NUCLEOTIDE SEQUENCE [LARGE SCALE GENOMIC DNA]</scope>
    <source>
        <strain evidence="12 13">TBM-1</strain>
    </source>
</reference>
<dbReference type="Proteomes" id="UP000484255">
    <property type="component" value="Unassembled WGS sequence"/>
</dbReference>
<feature type="transmembrane region" description="Helical" evidence="10">
    <location>
        <begin position="234"/>
        <end position="254"/>
    </location>
</feature>
<name>A0A7C9THW2_9BURK</name>
<dbReference type="InterPro" id="IPR000412">
    <property type="entry name" value="ABC_2_transport"/>
</dbReference>
<dbReference type="GO" id="GO:0015774">
    <property type="term" value="P:polysaccharide transport"/>
    <property type="evidence" value="ECO:0007669"/>
    <property type="project" value="UniProtKB-KW"/>
</dbReference>
<accession>A0A7C9THW2</accession>
<dbReference type="RefSeq" id="WP_163456762.1">
    <property type="nucleotide sequence ID" value="NZ_JAAGOH010000006.1"/>
</dbReference>
<keyword evidence="13" id="KW-1185">Reference proteome</keyword>
<dbReference type="PANTHER" id="PTHR30413">
    <property type="entry name" value="INNER MEMBRANE TRANSPORT PERMEASE"/>
    <property type="match status" value="1"/>
</dbReference>
<evidence type="ECO:0000256" key="2">
    <source>
        <dbReference type="ARBA" id="ARBA00007783"/>
    </source>
</evidence>
<evidence type="ECO:0000313" key="13">
    <source>
        <dbReference type="Proteomes" id="UP000484255"/>
    </source>
</evidence>
<evidence type="ECO:0000259" key="11">
    <source>
        <dbReference type="Pfam" id="PF01061"/>
    </source>
</evidence>
<evidence type="ECO:0000256" key="5">
    <source>
        <dbReference type="ARBA" id="ARBA00022597"/>
    </source>
</evidence>
<keyword evidence="8" id="KW-0625">Polysaccharide transport</keyword>
<sequence length="263" mass="30251">MQQRSAWQIQRAVVFALVMRELKTRLGGRWMGVVWLVGEPLAAMTVMLWLRTDIRDRTERAGYDMVIYTMVSLLPFLMFRNLWTQISRAITSNSALFIYKQVKPLDTAWARTIVELIIKFLVYGIAFMVASRLDYGPVWPRDTLGYLTVILLFTILGFSIGLISCVVVHFVPRLSVLISLTQMPLYLLSGALFRVDNLPPTVVQVLMWNPLLHLTELSRLFFLSGYPIMRGIEFAYPVKFTVVLTFLAVCTYWVNRQELAGRS</sequence>
<evidence type="ECO:0000256" key="9">
    <source>
        <dbReference type="ARBA" id="ARBA00023136"/>
    </source>
</evidence>
<proteinExistence type="inferred from homology"/>
<keyword evidence="6 10" id="KW-0812">Transmembrane</keyword>
<dbReference type="PANTHER" id="PTHR30413:SF10">
    <property type="entry name" value="CAPSULE POLYSACCHARIDE EXPORT INNER-MEMBRANE PROTEIN CTRC"/>
    <property type="match status" value="1"/>
</dbReference>
<dbReference type="PRINTS" id="PR00164">
    <property type="entry name" value="ABC2TRNSPORT"/>
</dbReference>
<keyword evidence="4" id="KW-1003">Cell membrane</keyword>
<keyword evidence="7 10" id="KW-1133">Transmembrane helix</keyword>
<feature type="transmembrane region" description="Helical" evidence="10">
    <location>
        <begin position="30"/>
        <end position="50"/>
    </location>
</feature>
<keyword evidence="3" id="KW-0813">Transport</keyword>
<comment type="subcellular location">
    <subcellularLocation>
        <location evidence="1">Cell membrane</location>
        <topology evidence="1">Multi-pass membrane protein</topology>
    </subcellularLocation>
</comment>
<dbReference type="GO" id="GO:0140359">
    <property type="term" value="F:ABC-type transporter activity"/>
    <property type="evidence" value="ECO:0007669"/>
    <property type="project" value="InterPro"/>
</dbReference>
<evidence type="ECO:0000256" key="1">
    <source>
        <dbReference type="ARBA" id="ARBA00004651"/>
    </source>
</evidence>
<evidence type="ECO:0000256" key="10">
    <source>
        <dbReference type="SAM" id="Phobius"/>
    </source>
</evidence>
<keyword evidence="5" id="KW-0762">Sugar transport</keyword>
<feature type="transmembrane region" description="Helical" evidence="10">
    <location>
        <begin position="174"/>
        <end position="193"/>
    </location>
</feature>
<feature type="transmembrane region" description="Helical" evidence="10">
    <location>
        <begin position="143"/>
        <end position="167"/>
    </location>
</feature>